<dbReference type="KEGG" id="mgl:MGL_3889"/>
<dbReference type="InParanoid" id="A8QB81"/>
<dbReference type="GO" id="GO:0030892">
    <property type="term" value="C:mitotic cohesin complex"/>
    <property type="evidence" value="ECO:0007669"/>
    <property type="project" value="TreeGrafter"/>
</dbReference>
<keyword evidence="3" id="KW-0539">Nucleus</keyword>
<comment type="caution">
    <text evidence="7">The sequence shown here is derived from an EMBL/GenBank/DDBJ whole genome shotgun (WGS) entry which is preliminary data.</text>
</comment>
<feature type="region of interest" description="Disordered" evidence="4">
    <location>
        <begin position="319"/>
        <end position="360"/>
    </location>
</feature>
<comment type="subcellular location">
    <subcellularLocation>
        <location evidence="1">Nucleus</location>
    </subcellularLocation>
</comment>
<dbReference type="InterPro" id="IPR039781">
    <property type="entry name" value="Rad21/Rec8-like"/>
</dbReference>
<feature type="compositionally biased region" description="Pro residues" evidence="4">
    <location>
        <begin position="342"/>
        <end position="351"/>
    </location>
</feature>
<name>A8QB81_MALGO</name>
<dbReference type="Pfam" id="PF04824">
    <property type="entry name" value="Rad21_Rec8"/>
    <property type="match status" value="1"/>
</dbReference>
<dbReference type="GO" id="GO:1990414">
    <property type="term" value="P:replication-born double-strand break repair via sister chromatid exchange"/>
    <property type="evidence" value="ECO:0007669"/>
    <property type="project" value="TreeGrafter"/>
</dbReference>
<evidence type="ECO:0008006" key="9">
    <source>
        <dbReference type="Google" id="ProtNLM"/>
    </source>
</evidence>
<evidence type="ECO:0000256" key="4">
    <source>
        <dbReference type="SAM" id="MobiDB-lite"/>
    </source>
</evidence>
<dbReference type="EMBL" id="AAYY01000016">
    <property type="protein sequence ID" value="EDP41681.1"/>
    <property type="molecule type" value="Genomic_DNA"/>
</dbReference>
<reference evidence="7 8" key="1">
    <citation type="journal article" date="2007" name="Proc. Natl. Acad. Sci. U.S.A.">
        <title>Dandruff-associated Malassezia genomes reveal convergent and divergent virulence traits shared with plant and human fungal pathogens.</title>
        <authorList>
            <person name="Xu J."/>
            <person name="Saunders C.W."/>
            <person name="Hu P."/>
            <person name="Grant R.A."/>
            <person name="Boekhout T."/>
            <person name="Kuramae E.E."/>
            <person name="Kronstad J.W."/>
            <person name="Deangelis Y.M."/>
            <person name="Reeder N.L."/>
            <person name="Johnstone K.R."/>
            <person name="Leland M."/>
            <person name="Fieno A.M."/>
            <person name="Begley W.M."/>
            <person name="Sun Y."/>
            <person name="Lacey M.P."/>
            <person name="Chaudhary T."/>
            <person name="Keough T."/>
            <person name="Chu L."/>
            <person name="Sears R."/>
            <person name="Yuan B."/>
            <person name="Dawson T.L.Jr."/>
        </authorList>
    </citation>
    <scope>NUCLEOTIDE SEQUENCE [LARGE SCALE GENOMIC DNA]</scope>
    <source>
        <strain evidence="8">ATCC MYA-4612 / CBS 7966</strain>
    </source>
</reference>
<dbReference type="RefSeq" id="XP_001728895.1">
    <property type="nucleotide sequence ID" value="XM_001728843.1"/>
</dbReference>
<dbReference type="InterPro" id="IPR006910">
    <property type="entry name" value="Rad21_Rec8_N"/>
</dbReference>
<dbReference type="OMA" id="ERENDMQ"/>
<feature type="domain" description="Rad21/Rec8-like protein N-terminal" evidence="6">
    <location>
        <begin position="1"/>
        <end position="102"/>
    </location>
</feature>
<dbReference type="PANTHER" id="PTHR12585:SF69">
    <property type="entry name" value="FI11703P"/>
    <property type="match status" value="1"/>
</dbReference>
<evidence type="ECO:0000256" key="1">
    <source>
        <dbReference type="ARBA" id="ARBA00004123"/>
    </source>
</evidence>
<dbReference type="Proteomes" id="UP000008837">
    <property type="component" value="Unassembled WGS sequence"/>
</dbReference>
<dbReference type="STRING" id="425265.A8QB81"/>
<evidence type="ECO:0000313" key="7">
    <source>
        <dbReference type="EMBL" id="EDP41681.1"/>
    </source>
</evidence>
<feature type="region of interest" description="Disordered" evidence="4">
    <location>
        <begin position="548"/>
        <end position="668"/>
    </location>
</feature>
<accession>A8QB81</accession>
<dbReference type="GO" id="GO:0007064">
    <property type="term" value="P:mitotic sister chromatid cohesion"/>
    <property type="evidence" value="ECO:0007669"/>
    <property type="project" value="TreeGrafter"/>
</dbReference>
<evidence type="ECO:0000259" key="5">
    <source>
        <dbReference type="Pfam" id="PF04824"/>
    </source>
</evidence>
<feature type="domain" description="Rad21/Rec8-like protein C-terminal eukaryotic" evidence="5">
    <location>
        <begin position="715"/>
        <end position="762"/>
    </location>
</feature>
<feature type="compositionally biased region" description="Pro residues" evidence="4">
    <location>
        <begin position="591"/>
        <end position="603"/>
    </location>
</feature>
<evidence type="ECO:0000256" key="3">
    <source>
        <dbReference type="ARBA" id="ARBA00023242"/>
    </source>
</evidence>
<dbReference type="Pfam" id="PF04825">
    <property type="entry name" value="Rad21_Rec8_N"/>
    <property type="match status" value="1"/>
</dbReference>
<dbReference type="AlphaFoldDB" id="A8QB81"/>
<proteinExistence type="inferred from homology"/>
<dbReference type="InterPro" id="IPR023093">
    <property type="entry name" value="ScpA-like_C"/>
</dbReference>
<feature type="compositionally biased region" description="Basic and acidic residues" evidence="4">
    <location>
        <begin position="213"/>
        <end position="223"/>
    </location>
</feature>
<evidence type="ECO:0000313" key="8">
    <source>
        <dbReference type="Proteomes" id="UP000008837"/>
    </source>
</evidence>
<dbReference type="OrthoDB" id="10071381at2759"/>
<protein>
    <recommendedName>
        <fullName evidence="9">Rad21/Rec8-like protein N-terminal domain-containing protein</fullName>
    </recommendedName>
</protein>
<dbReference type="VEuPathDB" id="FungiDB:MGL_3889"/>
<organism evidence="7 8">
    <name type="scientific">Malassezia globosa (strain ATCC MYA-4612 / CBS 7966)</name>
    <name type="common">Dandruff-associated fungus</name>
    <dbReference type="NCBI Taxonomy" id="425265"/>
    <lineage>
        <taxon>Eukaryota</taxon>
        <taxon>Fungi</taxon>
        <taxon>Dikarya</taxon>
        <taxon>Basidiomycota</taxon>
        <taxon>Ustilaginomycotina</taxon>
        <taxon>Malasseziomycetes</taxon>
        <taxon>Malasseziales</taxon>
        <taxon>Malasseziaceae</taxon>
        <taxon>Malassezia</taxon>
    </lineage>
</organism>
<dbReference type="InterPro" id="IPR006909">
    <property type="entry name" value="Rad21/Rec8_C_eu"/>
</dbReference>
<dbReference type="PANTHER" id="PTHR12585">
    <property type="entry name" value="SCC1 / RAD21 FAMILY MEMBER"/>
    <property type="match status" value="1"/>
</dbReference>
<dbReference type="FunCoup" id="A8QB81">
    <property type="interactions" value="267"/>
</dbReference>
<feature type="compositionally biased region" description="Basic residues" evidence="4">
    <location>
        <begin position="633"/>
        <end position="642"/>
    </location>
</feature>
<dbReference type="SUPFAM" id="SSF46785">
    <property type="entry name" value="Winged helix' DNA-binding domain"/>
    <property type="match status" value="1"/>
</dbReference>
<feature type="region of interest" description="Disordered" evidence="4">
    <location>
        <begin position="196"/>
        <end position="227"/>
    </location>
</feature>
<evidence type="ECO:0000256" key="2">
    <source>
        <dbReference type="ARBA" id="ARBA00009870"/>
    </source>
</evidence>
<dbReference type="GeneID" id="5853197"/>
<sequence length="767" mass="84534">MISNDAFLHKQGPLARVWIAAHWERKLSKSQFLQTPIPSNVDMIVEEDEGHVALRLSGQLLLGFARIYSRKAKYLQDDCSDALLRIKVAFRGTAVIDLSHEQLHVSRTALTLPDVYSPIDLLMPEPSLSDWGITTVPSAKSSLPSRHIARHSDITLPDTQFTVPEDNDMPIHTDEAQLETSLHEFDLGLVDTNTNNGAQFFTAPPTKRTRREPRRDTTRHTLPDADFDDSFASVGVARRAPQNEGSLVSEAEAAASRHVHELVGDLDLSASDMPLDPLSHISPVPLTNETFDDGGVGINPISAADISTDSIGFDVSELPVEPPAAATPPPARQRWDHLPSAPALPTPPLLPRPRASSTTPARHLTLDDVAHAHLTPHTAAKLRTAAEHRALGAPSTKAPRKRPIQDDVTELFPARARSLQARAASVAKTMNKQPHEQHCLPDSRIQLAILASHARGAKPALPRSLGMSWGAVLQGPLIDTIMPLTWDTRRAWLATQTAERENDMQHWLRAIHEQACELSADDEFPMEVGRRAPELPAWLAHEAEPHHQPDFMDIDSSMDLGTGRQDMSKRNGMDGFDISDVTDAPLDTEMPPAPDLPDLPPIDEPQEPTNLSSPTSMRQADDHYMSSPVPLRRSSRHQHRKAVNSDEANTRLPPLSRMSTPDLDDTDEVEVNVPTTNPIAAFDMRVRETSVDGYNIRTKRAAHVLRTTMDGDSHVSFDALASKGSRRAAAGFFFEMLVLGTHNCVRLEQDTPYGNMDIHAKEALWGM</sequence>
<dbReference type="InterPro" id="IPR036390">
    <property type="entry name" value="WH_DNA-bd_sf"/>
</dbReference>
<comment type="similarity">
    <text evidence="2">Belongs to the rad21 family.</text>
</comment>
<dbReference type="GO" id="GO:0005634">
    <property type="term" value="C:nucleus"/>
    <property type="evidence" value="ECO:0007669"/>
    <property type="project" value="UniProtKB-SubCell"/>
</dbReference>
<dbReference type="GO" id="GO:0003682">
    <property type="term" value="F:chromatin binding"/>
    <property type="evidence" value="ECO:0007669"/>
    <property type="project" value="TreeGrafter"/>
</dbReference>
<feature type="compositionally biased region" description="Pro residues" evidence="4">
    <location>
        <begin position="320"/>
        <end position="331"/>
    </location>
</feature>
<gene>
    <name evidence="7" type="ORF">MGL_3889</name>
</gene>
<feature type="compositionally biased region" description="Polar residues" evidence="4">
    <location>
        <begin position="609"/>
        <end position="618"/>
    </location>
</feature>
<evidence type="ECO:0000259" key="6">
    <source>
        <dbReference type="Pfam" id="PF04825"/>
    </source>
</evidence>
<dbReference type="Gene3D" id="1.10.10.580">
    <property type="entry name" value="Structural maintenance of chromosome 1. Chain E"/>
    <property type="match status" value="1"/>
</dbReference>
<keyword evidence="8" id="KW-1185">Reference proteome</keyword>